<gene>
    <name evidence="2" type="ORF">E2R59_09520</name>
</gene>
<dbReference type="InterPro" id="IPR032710">
    <property type="entry name" value="NTF2-like_dom_sf"/>
</dbReference>
<proteinExistence type="predicted"/>
<dbReference type="EMBL" id="SMZT01000003">
    <property type="protein sequence ID" value="TDL43049.1"/>
    <property type="molecule type" value="Genomic_DNA"/>
</dbReference>
<reference evidence="2 3" key="1">
    <citation type="submission" date="2019-03" db="EMBL/GenBank/DDBJ databases">
        <title>Genome Sequencing and Assembly of Various Microbes Isolated from Partially Reclaimed Soil and Acid Mine Drainage (AMD) Site.</title>
        <authorList>
            <person name="Steinbock B."/>
            <person name="Bechtold R."/>
            <person name="Sevigny J.L."/>
            <person name="Thomas D."/>
            <person name="Cuthill L.R."/>
            <person name="Aveiro Johannsen E.J."/>
            <person name="Thomas K."/>
            <person name="Ghosh A."/>
        </authorList>
    </citation>
    <scope>NUCLEOTIDE SEQUENCE [LARGE SCALE GENOMIC DNA]</scope>
    <source>
        <strain evidence="2 3">S-A3</strain>
    </source>
</reference>
<dbReference type="InterPro" id="IPR037401">
    <property type="entry name" value="SnoaL-like"/>
</dbReference>
<sequence>MADTVLWKEFREELMDIIADPFEAAQASVQARIEQILEAVTAQDFDRLASYHLAGPKFTKFDDVEPLDRQDAETGMRLEVEQLTGMEDFHGRFDNLKIDVFGPVAVATGIFVWDCQVEGEFVSGRSRSTLVFVDSNEQWLIAHEHHSPLSTNG</sequence>
<comment type="caution">
    <text evidence="2">The sequence shown here is derived from an EMBL/GenBank/DDBJ whole genome shotgun (WGS) entry which is preliminary data.</text>
</comment>
<evidence type="ECO:0000313" key="2">
    <source>
        <dbReference type="EMBL" id="TDL43049.1"/>
    </source>
</evidence>
<accession>A0A4V6PNG2</accession>
<dbReference type="Gene3D" id="3.10.450.50">
    <property type="match status" value="1"/>
</dbReference>
<evidence type="ECO:0000259" key="1">
    <source>
        <dbReference type="Pfam" id="PF13474"/>
    </source>
</evidence>
<feature type="domain" description="SnoaL-like" evidence="1">
    <location>
        <begin position="29"/>
        <end position="148"/>
    </location>
</feature>
<dbReference type="Pfam" id="PF13474">
    <property type="entry name" value="SnoaL_3"/>
    <property type="match status" value="1"/>
</dbReference>
<dbReference type="AlphaFoldDB" id="A0A4V6PNG2"/>
<dbReference type="SUPFAM" id="SSF54427">
    <property type="entry name" value="NTF2-like"/>
    <property type="match status" value="1"/>
</dbReference>
<organism evidence="2 3">
    <name type="scientific">Kocuria rosea</name>
    <name type="common">Deinococcus erythromyxa</name>
    <name type="synonym">Micrococcus rubens</name>
    <dbReference type="NCBI Taxonomy" id="1275"/>
    <lineage>
        <taxon>Bacteria</taxon>
        <taxon>Bacillati</taxon>
        <taxon>Actinomycetota</taxon>
        <taxon>Actinomycetes</taxon>
        <taxon>Micrococcales</taxon>
        <taxon>Micrococcaceae</taxon>
        <taxon>Kocuria</taxon>
    </lineage>
</organism>
<dbReference type="Proteomes" id="UP000295163">
    <property type="component" value="Unassembled WGS sequence"/>
</dbReference>
<evidence type="ECO:0000313" key="3">
    <source>
        <dbReference type="Proteomes" id="UP000295163"/>
    </source>
</evidence>
<name>A0A4V6PNG2_KOCRO</name>
<protein>
    <submittedName>
        <fullName evidence="2">DUF4440 domain-containing protein</fullName>
    </submittedName>
</protein>